<dbReference type="EMBL" id="BMMS01000019">
    <property type="protein sequence ID" value="GGO92718.1"/>
    <property type="molecule type" value="Genomic_DNA"/>
</dbReference>
<evidence type="ECO:0000313" key="2">
    <source>
        <dbReference type="Proteomes" id="UP000641932"/>
    </source>
</evidence>
<gene>
    <name evidence="1" type="ORF">GCM10012280_43530</name>
</gene>
<evidence type="ECO:0000313" key="1">
    <source>
        <dbReference type="EMBL" id="GGO92718.1"/>
    </source>
</evidence>
<keyword evidence="2" id="KW-1185">Reference proteome</keyword>
<sequence>MGEVPVFLIVYWAWKPESQVEVLVKVAVAVAARAGEAMATRAATGRRRAARAAVVLRLKALDGVVALRSAVLKGAPRVRGWKEPAPPGERVVTRCHGTLTALPGE</sequence>
<name>A0A918DZW4_9ACTN</name>
<dbReference type="AlphaFoldDB" id="A0A918DZW4"/>
<reference evidence="1" key="1">
    <citation type="journal article" date="2014" name="Int. J. Syst. Evol. Microbiol.">
        <title>Complete genome sequence of Corynebacterium casei LMG S-19264T (=DSM 44701T), isolated from a smear-ripened cheese.</title>
        <authorList>
            <consortium name="US DOE Joint Genome Institute (JGI-PGF)"/>
            <person name="Walter F."/>
            <person name="Albersmeier A."/>
            <person name="Kalinowski J."/>
            <person name="Ruckert C."/>
        </authorList>
    </citation>
    <scope>NUCLEOTIDE SEQUENCE</scope>
    <source>
        <strain evidence="1">CGMCC 4.7201</strain>
    </source>
</reference>
<comment type="caution">
    <text evidence="1">The sequence shown here is derived from an EMBL/GenBank/DDBJ whole genome shotgun (WGS) entry which is preliminary data.</text>
</comment>
<reference evidence="1" key="2">
    <citation type="submission" date="2020-09" db="EMBL/GenBank/DDBJ databases">
        <authorList>
            <person name="Sun Q."/>
            <person name="Zhou Y."/>
        </authorList>
    </citation>
    <scope>NUCLEOTIDE SEQUENCE</scope>
    <source>
        <strain evidence="1">CGMCC 4.7201</strain>
    </source>
</reference>
<accession>A0A918DZW4</accession>
<proteinExistence type="predicted"/>
<protein>
    <submittedName>
        <fullName evidence="1">Uncharacterized protein</fullName>
    </submittedName>
</protein>
<dbReference type="Proteomes" id="UP000641932">
    <property type="component" value="Unassembled WGS sequence"/>
</dbReference>
<organism evidence="1 2">
    <name type="scientific">Wenjunlia tyrosinilytica</name>
    <dbReference type="NCBI Taxonomy" id="1544741"/>
    <lineage>
        <taxon>Bacteria</taxon>
        <taxon>Bacillati</taxon>
        <taxon>Actinomycetota</taxon>
        <taxon>Actinomycetes</taxon>
        <taxon>Kitasatosporales</taxon>
        <taxon>Streptomycetaceae</taxon>
        <taxon>Wenjunlia</taxon>
    </lineage>
</organism>